<dbReference type="EMBL" id="LAZR01001676">
    <property type="protein sequence ID" value="KKN40973.1"/>
    <property type="molecule type" value="Genomic_DNA"/>
</dbReference>
<dbReference type="AlphaFoldDB" id="A0A0F9THM8"/>
<evidence type="ECO:0000313" key="1">
    <source>
        <dbReference type="EMBL" id="KKN40973.1"/>
    </source>
</evidence>
<sequence>MSNIDCRYHVISRHGLEGTLCDATRAGAFRAAETVPDESWPVAVYDSKAHRGQPELWNLLPNGTWCIVEHRKRGAVES</sequence>
<organism evidence="1">
    <name type="scientific">marine sediment metagenome</name>
    <dbReference type="NCBI Taxonomy" id="412755"/>
    <lineage>
        <taxon>unclassified sequences</taxon>
        <taxon>metagenomes</taxon>
        <taxon>ecological metagenomes</taxon>
    </lineage>
</organism>
<accession>A0A0F9THM8</accession>
<reference evidence="1" key="1">
    <citation type="journal article" date="2015" name="Nature">
        <title>Complex archaea that bridge the gap between prokaryotes and eukaryotes.</title>
        <authorList>
            <person name="Spang A."/>
            <person name="Saw J.H."/>
            <person name="Jorgensen S.L."/>
            <person name="Zaremba-Niedzwiedzka K."/>
            <person name="Martijn J."/>
            <person name="Lind A.E."/>
            <person name="van Eijk R."/>
            <person name="Schleper C."/>
            <person name="Guy L."/>
            <person name="Ettema T.J."/>
        </authorList>
    </citation>
    <scope>NUCLEOTIDE SEQUENCE</scope>
</reference>
<proteinExistence type="predicted"/>
<protein>
    <submittedName>
        <fullName evidence="1">Uncharacterized protein</fullName>
    </submittedName>
</protein>
<gene>
    <name evidence="1" type="ORF">LCGC14_0728050</name>
</gene>
<name>A0A0F9THM8_9ZZZZ</name>
<comment type="caution">
    <text evidence="1">The sequence shown here is derived from an EMBL/GenBank/DDBJ whole genome shotgun (WGS) entry which is preliminary data.</text>
</comment>